<organism evidence="2 3">
    <name type="scientific">Grifola frondosa</name>
    <name type="common">Maitake</name>
    <name type="synonym">Polyporus frondosus</name>
    <dbReference type="NCBI Taxonomy" id="5627"/>
    <lineage>
        <taxon>Eukaryota</taxon>
        <taxon>Fungi</taxon>
        <taxon>Dikarya</taxon>
        <taxon>Basidiomycota</taxon>
        <taxon>Agaricomycotina</taxon>
        <taxon>Agaricomycetes</taxon>
        <taxon>Polyporales</taxon>
        <taxon>Grifolaceae</taxon>
        <taxon>Grifola</taxon>
    </lineage>
</organism>
<reference evidence="2 3" key="1">
    <citation type="submission" date="2016-03" db="EMBL/GenBank/DDBJ databases">
        <title>Whole genome sequencing of Grifola frondosa 9006-11.</title>
        <authorList>
            <person name="Min B."/>
            <person name="Park H."/>
            <person name="Kim J.-G."/>
            <person name="Cho H."/>
            <person name="Oh Y.-L."/>
            <person name="Kong W.-S."/>
            <person name="Choi I.-G."/>
        </authorList>
    </citation>
    <scope>NUCLEOTIDE SEQUENCE [LARGE SCALE GENOMIC DNA]</scope>
    <source>
        <strain evidence="2 3">9006-11</strain>
    </source>
</reference>
<dbReference type="InterPro" id="IPR046541">
    <property type="entry name" value="DUF6606"/>
</dbReference>
<protein>
    <recommendedName>
        <fullName evidence="1">DUF6606 domain-containing protein</fullName>
    </recommendedName>
</protein>
<evidence type="ECO:0000313" key="3">
    <source>
        <dbReference type="Proteomes" id="UP000092993"/>
    </source>
</evidence>
<name>A0A1C7MU31_GRIFR</name>
<accession>A0A1C7MU31</accession>
<dbReference type="EMBL" id="LUGG01000002">
    <property type="protein sequence ID" value="OBZ78494.1"/>
    <property type="molecule type" value="Genomic_DNA"/>
</dbReference>
<proteinExistence type="predicted"/>
<keyword evidence="3" id="KW-1185">Reference proteome</keyword>
<dbReference type="OrthoDB" id="3182339at2759"/>
<gene>
    <name evidence="2" type="ORF">A0H81_02021</name>
</gene>
<sequence length="232" mass="26427">MPPRLPQCDDHSPGNEFALASLASQTASQFDDHLDSDQRSNWKTMKKMLENLTTAVQYGSLDVALVEESLSRMAAEDVLVFLIHSQNAGIIIRKFVEQYEFESFEVSPASASVMDIVEDPTFRQELARFLSKMDQEDLDSAAITRKAGSDVIEERDTAHPRYITELLTGILRGIGREANVLRIQKRVRDDVLWNDARLPWRRSPLWLIIRVALQTSLCRKEKNDLYKTLSSS</sequence>
<feature type="domain" description="DUF6606" evidence="1">
    <location>
        <begin position="115"/>
        <end position="229"/>
    </location>
</feature>
<comment type="caution">
    <text evidence="2">The sequence shown here is derived from an EMBL/GenBank/DDBJ whole genome shotgun (WGS) entry which is preliminary data.</text>
</comment>
<dbReference type="Proteomes" id="UP000092993">
    <property type="component" value="Unassembled WGS sequence"/>
</dbReference>
<dbReference type="AlphaFoldDB" id="A0A1C7MU31"/>
<evidence type="ECO:0000259" key="1">
    <source>
        <dbReference type="Pfam" id="PF20255"/>
    </source>
</evidence>
<evidence type="ECO:0000313" key="2">
    <source>
        <dbReference type="EMBL" id="OBZ78494.1"/>
    </source>
</evidence>
<dbReference type="OMA" id="DICAMHI"/>
<dbReference type="Pfam" id="PF20255">
    <property type="entry name" value="DUF6606"/>
    <property type="match status" value="1"/>
</dbReference>
<dbReference type="STRING" id="5627.A0A1C7MU31"/>